<name>A0A8H3DQ06_9AGAM</name>
<accession>A0A8H3DQ06</accession>
<sequence>MPVELNPRLQSVMDGLETRMVERQEAIEQRDGENEQVSDQNIVKDLRDVASTLPSHSLGPEAKQNFEAIATEYENCQSRSDRDQLIHKMIAVLKHRNEIATLLTAAAGLGIMTIAPPATMTVDGDQDVHGYSVDEDDGTHKFLYDTDHNGVVDHEAVVDDETNEQISDSESLDLEEMAGVLLDAIGNFFS</sequence>
<protein>
    <submittedName>
        <fullName evidence="1">Uncharacterized protein</fullName>
    </submittedName>
</protein>
<evidence type="ECO:0000313" key="1">
    <source>
        <dbReference type="EMBL" id="CAE6533708.1"/>
    </source>
</evidence>
<reference evidence="1" key="1">
    <citation type="submission" date="2021-01" db="EMBL/GenBank/DDBJ databases">
        <authorList>
            <person name="Kaushik A."/>
        </authorList>
    </citation>
    <scope>NUCLEOTIDE SEQUENCE</scope>
    <source>
        <strain evidence="1">AG6-10EEA</strain>
    </source>
</reference>
<gene>
    <name evidence="1" type="ORF">RDB_LOCUS173488</name>
</gene>
<comment type="caution">
    <text evidence="1">The sequence shown here is derived from an EMBL/GenBank/DDBJ whole genome shotgun (WGS) entry which is preliminary data.</text>
</comment>
<evidence type="ECO:0000313" key="2">
    <source>
        <dbReference type="Proteomes" id="UP000663853"/>
    </source>
</evidence>
<dbReference type="OrthoDB" id="2789670at2759"/>
<organism evidence="1 2">
    <name type="scientific">Rhizoctonia solani</name>
    <dbReference type="NCBI Taxonomy" id="456999"/>
    <lineage>
        <taxon>Eukaryota</taxon>
        <taxon>Fungi</taxon>
        <taxon>Dikarya</taxon>
        <taxon>Basidiomycota</taxon>
        <taxon>Agaricomycotina</taxon>
        <taxon>Agaricomycetes</taxon>
        <taxon>Cantharellales</taxon>
        <taxon>Ceratobasidiaceae</taxon>
        <taxon>Rhizoctonia</taxon>
    </lineage>
</organism>
<dbReference type="EMBL" id="CAJMXA010004076">
    <property type="protein sequence ID" value="CAE6533708.1"/>
    <property type="molecule type" value="Genomic_DNA"/>
</dbReference>
<dbReference type="AlphaFoldDB" id="A0A8H3DQ06"/>
<dbReference type="Proteomes" id="UP000663853">
    <property type="component" value="Unassembled WGS sequence"/>
</dbReference>
<proteinExistence type="predicted"/>